<keyword evidence="3" id="KW-1185">Reference proteome</keyword>
<dbReference type="Proteomes" id="UP001642409">
    <property type="component" value="Unassembled WGS sequence"/>
</dbReference>
<evidence type="ECO:0000313" key="2">
    <source>
        <dbReference type="EMBL" id="CAL5974100.1"/>
    </source>
</evidence>
<gene>
    <name evidence="1" type="ORF">HINF_LOCUS18054</name>
    <name evidence="2" type="ORF">HINF_LOCUS2684</name>
</gene>
<dbReference type="AlphaFoldDB" id="A0AA86P4S8"/>
<protein>
    <submittedName>
        <fullName evidence="2">Hypothetical_protein</fullName>
    </submittedName>
</protein>
<accession>A0AA86P4S8</accession>
<dbReference type="EMBL" id="CAXDID020000005">
    <property type="protein sequence ID" value="CAL5974100.1"/>
    <property type="molecule type" value="Genomic_DNA"/>
</dbReference>
<sequence>MILLTLARNLQVFSIAEFDFCYNYVFYRPFQERTALVQHNPFTFEGGINTDLCSRSENVLFREINQSSFSIKIDCEFDLQQQPFSLFFFVFSNVSIIDTEINMKLSNSNNEFAFLVATIPEYSIEIRGCSFEFESKSPVSNFYGIANNIYELLVINRSQFSYNYTATVSKFYGYIIDYLLVIRVLRWGVLRCNQQQKSNQQQRQSHFPRLVFPTSQHDVFL</sequence>
<reference evidence="1" key="1">
    <citation type="submission" date="2023-06" db="EMBL/GenBank/DDBJ databases">
        <authorList>
            <person name="Kurt Z."/>
        </authorList>
    </citation>
    <scope>NUCLEOTIDE SEQUENCE</scope>
</reference>
<evidence type="ECO:0000313" key="3">
    <source>
        <dbReference type="Proteomes" id="UP001642409"/>
    </source>
</evidence>
<dbReference type="EMBL" id="CATOUU010000464">
    <property type="protein sequence ID" value="CAI9930409.1"/>
    <property type="molecule type" value="Genomic_DNA"/>
</dbReference>
<reference evidence="2 3" key="2">
    <citation type="submission" date="2024-07" db="EMBL/GenBank/DDBJ databases">
        <authorList>
            <person name="Akdeniz Z."/>
        </authorList>
    </citation>
    <scope>NUCLEOTIDE SEQUENCE [LARGE SCALE GENOMIC DNA]</scope>
</reference>
<organism evidence="1">
    <name type="scientific">Hexamita inflata</name>
    <dbReference type="NCBI Taxonomy" id="28002"/>
    <lineage>
        <taxon>Eukaryota</taxon>
        <taxon>Metamonada</taxon>
        <taxon>Diplomonadida</taxon>
        <taxon>Hexamitidae</taxon>
        <taxon>Hexamitinae</taxon>
        <taxon>Hexamita</taxon>
    </lineage>
</organism>
<name>A0AA86P4S8_9EUKA</name>
<evidence type="ECO:0000313" key="1">
    <source>
        <dbReference type="EMBL" id="CAI9930409.1"/>
    </source>
</evidence>
<comment type="caution">
    <text evidence="1">The sequence shown here is derived from an EMBL/GenBank/DDBJ whole genome shotgun (WGS) entry which is preliminary data.</text>
</comment>
<proteinExistence type="predicted"/>